<evidence type="ECO:0000313" key="2">
    <source>
        <dbReference type="Proteomes" id="UP000055035"/>
    </source>
</evidence>
<dbReference type="AlphaFoldDB" id="A0A0W0V955"/>
<comment type="caution">
    <text evidence="1">The sequence shown here is derived from an EMBL/GenBank/DDBJ whole genome shotgun (WGS) entry which is preliminary data.</text>
</comment>
<proteinExistence type="predicted"/>
<evidence type="ECO:0000313" key="1">
    <source>
        <dbReference type="EMBL" id="KTD16636.1"/>
    </source>
</evidence>
<protein>
    <submittedName>
        <fullName evidence="1">Uncharacterized protein</fullName>
    </submittedName>
</protein>
<keyword evidence="2" id="KW-1185">Reference proteome</keyword>
<dbReference type="STRING" id="456.Ljor_0942"/>
<dbReference type="EMBL" id="LNYJ01000011">
    <property type="protein sequence ID" value="KTD16636.1"/>
    <property type="molecule type" value="Genomic_DNA"/>
</dbReference>
<sequence length="91" mass="10494">MEIIFRGLHNSEEAAESLLTVLKLFKDRYQISQFREMHLSVTLVDARGDDVELVDSETSQAFRTFEVYRSGYELNGKKGQPILQLVVDNTR</sequence>
<dbReference type="PATRIC" id="fig|456.5.peg.1000"/>
<accession>A0A0W0V955</accession>
<reference evidence="1 2" key="1">
    <citation type="submission" date="2015-11" db="EMBL/GenBank/DDBJ databases">
        <title>Genomic analysis of 38 Legionella species identifies large and diverse effector repertoires.</title>
        <authorList>
            <person name="Burstein D."/>
            <person name="Amaro F."/>
            <person name="Zusman T."/>
            <person name="Lifshitz Z."/>
            <person name="Cohen O."/>
            <person name="Gilbert J.A."/>
            <person name="Pupko T."/>
            <person name="Shuman H.A."/>
            <person name="Segal G."/>
        </authorList>
    </citation>
    <scope>NUCLEOTIDE SEQUENCE [LARGE SCALE GENOMIC DNA]</scope>
    <source>
        <strain evidence="1 2">BL-540</strain>
    </source>
</reference>
<dbReference type="OrthoDB" id="5642691at2"/>
<name>A0A0W0V955_9GAMM</name>
<gene>
    <name evidence="1" type="ORF">Ljor_0942</name>
</gene>
<organism evidence="1 2">
    <name type="scientific">Legionella jordanis</name>
    <dbReference type="NCBI Taxonomy" id="456"/>
    <lineage>
        <taxon>Bacteria</taxon>
        <taxon>Pseudomonadati</taxon>
        <taxon>Pseudomonadota</taxon>
        <taxon>Gammaproteobacteria</taxon>
        <taxon>Legionellales</taxon>
        <taxon>Legionellaceae</taxon>
        <taxon>Legionella</taxon>
    </lineage>
</organism>
<dbReference type="RefSeq" id="WP_058470474.1">
    <property type="nucleotide sequence ID" value="NZ_CAAAIC010000002.1"/>
</dbReference>
<dbReference type="Proteomes" id="UP000055035">
    <property type="component" value="Unassembled WGS sequence"/>
</dbReference>